<keyword evidence="2" id="KW-1185">Reference proteome</keyword>
<comment type="caution">
    <text evidence="1">The sequence shown here is derived from an EMBL/GenBank/DDBJ whole genome shotgun (WGS) entry which is preliminary data.</text>
</comment>
<gene>
    <name evidence="1" type="ORF">E2C01_044815</name>
</gene>
<dbReference type="Proteomes" id="UP000324222">
    <property type="component" value="Unassembled WGS sequence"/>
</dbReference>
<organism evidence="1 2">
    <name type="scientific">Portunus trituberculatus</name>
    <name type="common">Swimming crab</name>
    <name type="synonym">Neptunus trituberculatus</name>
    <dbReference type="NCBI Taxonomy" id="210409"/>
    <lineage>
        <taxon>Eukaryota</taxon>
        <taxon>Metazoa</taxon>
        <taxon>Ecdysozoa</taxon>
        <taxon>Arthropoda</taxon>
        <taxon>Crustacea</taxon>
        <taxon>Multicrustacea</taxon>
        <taxon>Malacostraca</taxon>
        <taxon>Eumalacostraca</taxon>
        <taxon>Eucarida</taxon>
        <taxon>Decapoda</taxon>
        <taxon>Pleocyemata</taxon>
        <taxon>Brachyura</taxon>
        <taxon>Eubrachyura</taxon>
        <taxon>Portunoidea</taxon>
        <taxon>Portunidae</taxon>
        <taxon>Portuninae</taxon>
        <taxon>Portunus</taxon>
    </lineage>
</organism>
<accession>A0A5B7FT38</accession>
<reference evidence="1 2" key="1">
    <citation type="submission" date="2019-05" db="EMBL/GenBank/DDBJ databases">
        <title>Another draft genome of Portunus trituberculatus and its Hox gene families provides insights of decapod evolution.</title>
        <authorList>
            <person name="Jeong J.-H."/>
            <person name="Song I."/>
            <person name="Kim S."/>
            <person name="Choi T."/>
            <person name="Kim D."/>
            <person name="Ryu S."/>
            <person name="Kim W."/>
        </authorList>
    </citation>
    <scope>NUCLEOTIDE SEQUENCE [LARGE SCALE GENOMIC DNA]</scope>
    <source>
        <tissue evidence="1">Muscle</tissue>
    </source>
</reference>
<name>A0A5B7FT38_PORTR</name>
<proteinExistence type="predicted"/>
<dbReference type="AlphaFoldDB" id="A0A5B7FT38"/>
<sequence>MNKKSEGTVIDWWSVSRRVIMIKLHGNPLTVNVIQEYSPATESSEDYLQQLYEEMDDASKSCKLHDQ</sequence>
<dbReference type="EMBL" id="VSRR010009856">
    <property type="protein sequence ID" value="MPC50980.1"/>
    <property type="molecule type" value="Genomic_DNA"/>
</dbReference>
<evidence type="ECO:0000313" key="2">
    <source>
        <dbReference type="Proteomes" id="UP000324222"/>
    </source>
</evidence>
<evidence type="ECO:0000313" key="1">
    <source>
        <dbReference type="EMBL" id="MPC50980.1"/>
    </source>
</evidence>
<protein>
    <submittedName>
        <fullName evidence="1">Uncharacterized protein</fullName>
    </submittedName>
</protein>